<name>A0A6A6P953_9PEZI</name>
<feature type="region of interest" description="Disordered" evidence="4">
    <location>
        <begin position="1"/>
        <end position="125"/>
    </location>
</feature>
<evidence type="ECO:0000256" key="4">
    <source>
        <dbReference type="SAM" id="MobiDB-lite"/>
    </source>
</evidence>
<keyword evidence="3" id="KW-0175">Coiled coil</keyword>
<feature type="coiled-coil region" evidence="3">
    <location>
        <begin position="393"/>
        <end position="420"/>
    </location>
</feature>
<dbReference type="Proteomes" id="UP000799766">
    <property type="component" value="Unassembled WGS sequence"/>
</dbReference>
<dbReference type="OrthoDB" id="4977at2759"/>
<dbReference type="AlphaFoldDB" id="A0A6A6P953"/>
<gene>
    <name evidence="5" type="ORF">BDY21DRAFT_407940</name>
</gene>
<feature type="compositionally biased region" description="Polar residues" evidence="4">
    <location>
        <begin position="28"/>
        <end position="56"/>
    </location>
</feature>
<feature type="region of interest" description="Disordered" evidence="4">
    <location>
        <begin position="322"/>
        <end position="347"/>
    </location>
</feature>
<dbReference type="EMBL" id="MU001674">
    <property type="protein sequence ID" value="KAF2459983.1"/>
    <property type="molecule type" value="Genomic_DNA"/>
</dbReference>
<feature type="compositionally biased region" description="Basic and acidic residues" evidence="4">
    <location>
        <begin position="143"/>
        <end position="161"/>
    </location>
</feature>
<dbReference type="GO" id="GO:0007017">
    <property type="term" value="P:microtubule-based process"/>
    <property type="evidence" value="ECO:0007669"/>
    <property type="project" value="InterPro"/>
</dbReference>
<evidence type="ECO:0000256" key="1">
    <source>
        <dbReference type="ARBA" id="ARBA00004496"/>
    </source>
</evidence>
<dbReference type="GO" id="GO:0005737">
    <property type="term" value="C:cytoplasm"/>
    <property type="evidence" value="ECO:0007669"/>
    <property type="project" value="UniProtKB-SubCell"/>
</dbReference>
<evidence type="ECO:0000313" key="6">
    <source>
        <dbReference type="Proteomes" id="UP000799766"/>
    </source>
</evidence>
<dbReference type="GO" id="GO:0005869">
    <property type="term" value="C:dynactin complex"/>
    <property type="evidence" value="ECO:0007669"/>
    <property type="project" value="InterPro"/>
</dbReference>
<feature type="region of interest" description="Disordered" evidence="4">
    <location>
        <begin position="143"/>
        <end position="170"/>
    </location>
</feature>
<organism evidence="5 6">
    <name type="scientific">Lineolata rhizophorae</name>
    <dbReference type="NCBI Taxonomy" id="578093"/>
    <lineage>
        <taxon>Eukaryota</taxon>
        <taxon>Fungi</taxon>
        <taxon>Dikarya</taxon>
        <taxon>Ascomycota</taxon>
        <taxon>Pezizomycotina</taxon>
        <taxon>Dothideomycetes</taxon>
        <taxon>Dothideomycetes incertae sedis</taxon>
        <taxon>Lineolatales</taxon>
        <taxon>Lineolataceae</taxon>
        <taxon>Lineolata</taxon>
    </lineage>
</organism>
<sequence length="450" mass="50444">MTQSRKYANLPDLDSAPDIYETPELTDDASTLRLTSFNCQTSTAARSPSPESSDAGNNPAIIRNRLEPDQARTHFLPSRVDARDVDFSDRISRNRQSYRTASRKRRGSRYSDAELGDFSDEEDETAERKLARLRREVEELKLDFESRQQEDQSDSNVKETGLEPDDADPAETIKKISDTLDAIYLQRQGGVKGAEAQLERTLKKFSTTQISGSDAPRPQPPDSEDNVKTKAELLAMRQQQGVTLMKVSDFDARLSKLETTLGLNGVNMPDVADNPPEPILHTLENLGRQLSMVSGTSSIDEGSRRVRQLIQESERLQEVRRAGLAREQTRSAENGSEESQLDSDDSESMSKIMALYGTLPTIDALSPTLPMILERLRTLRLIHTTAGAASSSLDEIEKRQDEQADEIRRWRESLDKVESNMKDGESVLTENVKVVQEWVQNLESRVAKMG</sequence>
<dbReference type="Pfam" id="PF04912">
    <property type="entry name" value="Dynamitin"/>
    <property type="match status" value="1"/>
</dbReference>
<evidence type="ECO:0000256" key="3">
    <source>
        <dbReference type="SAM" id="Coils"/>
    </source>
</evidence>
<reference evidence="5" key="1">
    <citation type="journal article" date="2020" name="Stud. Mycol.">
        <title>101 Dothideomycetes genomes: a test case for predicting lifestyles and emergence of pathogens.</title>
        <authorList>
            <person name="Haridas S."/>
            <person name="Albert R."/>
            <person name="Binder M."/>
            <person name="Bloem J."/>
            <person name="Labutti K."/>
            <person name="Salamov A."/>
            <person name="Andreopoulos B."/>
            <person name="Baker S."/>
            <person name="Barry K."/>
            <person name="Bills G."/>
            <person name="Bluhm B."/>
            <person name="Cannon C."/>
            <person name="Castanera R."/>
            <person name="Culley D."/>
            <person name="Daum C."/>
            <person name="Ezra D."/>
            <person name="Gonzalez J."/>
            <person name="Henrissat B."/>
            <person name="Kuo A."/>
            <person name="Liang C."/>
            <person name="Lipzen A."/>
            <person name="Lutzoni F."/>
            <person name="Magnuson J."/>
            <person name="Mondo S."/>
            <person name="Nolan M."/>
            <person name="Ohm R."/>
            <person name="Pangilinan J."/>
            <person name="Park H.-J."/>
            <person name="Ramirez L."/>
            <person name="Alfaro M."/>
            <person name="Sun H."/>
            <person name="Tritt A."/>
            <person name="Yoshinaga Y."/>
            <person name="Zwiers L.-H."/>
            <person name="Turgeon B."/>
            <person name="Goodwin S."/>
            <person name="Spatafora J."/>
            <person name="Crous P."/>
            <person name="Grigoriev I."/>
        </authorList>
    </citation>
    <scope>NUCLEOTIDE SEQUENCE</scope>
    <source>
        <strain evidence="5">ATCC 16933</strain>
    </source>
</reference>
<feature type="compositionally biased region" description="Acidic residues" evidence="4">
    <location>
        <begin position="335"/>
        <end position="347"/>
    </location>
</feature>
<dbReference type="PANTHER" id="PTHR15346">
    <property type="entry name" value="DYNACTIN SUBUNIT"/>
    <property type="match status" value="1"/>
</dbReference>
<keyword evidence="6" id="KW-1185">Reference proteome</keyword>
<feature type="compositionally biased region" description="Acidic residues" evidence="4">
    <location>
        <begin position="114"/>
        <end position="125"/>
    </location>
</feature>
<feature type="region of interest" description="Disordered" evidence="4">
    <location>
        <begin position="206"/>
        <end position="226"/>
    </location>
</feature>
<accession>A0A6A6P953</accession>
<keyword evidence="2" id="KW-0963">Cytoplasm</keyword>
<evidence type="ECO:0000256" key="2">
    <source>
        <dbReference type="ARBA" id="ARBA00022490"/>
    </source>
</evidence>
<dbReference type="InterPro" id="IPR028133">
    <property type="entry name" value="Dynamitin"/>
</dbReference>
<protein>
    <submittedName>
        <fullName evidence="5">Dynamitin-domain-containing protein</fullName>
    </submittedName>
</protein>
<evidence type="ECO:0000313" key="5">
    <source>
        <dbReference type="EMBL" id="KAF2459983.1"/>
    </source>
</evidence>
<feature type="compositionally biased region" description="Basic and acidic residues" evidence="4">
    <location>
        <begin position="80"/>
        <end position="92"/>
    </location>
</feature>
<comment type="subcellular location">
    <subcellularLocation>
        <location evidence="1">Cytoplasm</location>
    </subcellularLocation>
</comment>
<proteinExistence type="predicted"/>